<dbReference type="Proteomes" id="UP000260644">
    <property type="component" value="Unassembled WGS sequence"/>
</dbReference>
<dbReference type="Pfam" id="PF01381">
    <property type="entry name" value="HTH_3"/>
    <property type="match status" value="1"/>
</dbReference>
<dbReference type="Gene3D" id="1.10.260.40">
    <property type="entry name" value="lambda repressor-like DNA-binding domains"/>
    <property type="match status" value="1"/>
</dbReference>
<dbReference type="PROSITE" id="PS50943">
    <property type="entry name" value="HTH_CROC1"/>
    <property type="match status" value="1"/>
</dbReference>
<evidence type="ECO:0000259" key="1">
    <source>
        <dbReference type="PROSITE" id="PS50943"/>
    </source>
</evidence>
<proteinExistence type="predicted"/>
<reference evidence="2 3" key="1">
    <citation type="submission" date="2018-07" db="EMBL/GenBank/DDBJ databases">
        <title>Chitinophaga K2CV101002-2 sp. nov., isolated from a monsoon evergreen broad-leaved forest soil.</title>
        <authorList>
            <person name="Lv Y."/>
        </authorList>
    </citation>
    <scope>NUCLEOTIDE SEQUENCE [LARGE SCALE GENOMIC DNA]</scope>
    <source>
        <strain evidence="2 3">GDMCC 1.1288</strain>
    </source>
</reference>
<evidence type="ECO:0000313" key="3">
    <source>
        <dbReference type="Proteomes" id="UP000260644"/>
    </source>
</evidence>
<evidence type="ECO:0000313" key="2">
    <source>
        <dbReference type="EMBL" id="RFS26814.1"/>
    </source>
</evidence>
<accession>A0A3E1YHK6</accession>
<gene>
    <name evidence="2" type="ORF">DVR12_03240</name>
</gene>
<protein>
    <submittedName>
        <fullName evidence="2">XRE family transcriptional regulator</fullName>
    </submittedName>
</protein>
<dbReference type="GO" id="GO:0003677">
    <property type="term" value="F:DNA binding"/>
    <property type="evidence" value="ECO:0007669"/>
    <property type="project" value="InterPro"/>
</dbReference>
<keyword evidence="3" id="KW-1185">Reference proteome</keyword>
<dbReference type="SUPFAM" id="SSF47413">
    <property type="entry name" value="lambda repressor-like DNA-binding domains"/>
    <property type="match status" value="1"/>
</dbReference>
<dbReference type="CDD" id="cd00093">
    <property type="entry name" value="HTH_XRE"/>
    <property type="match status" value="1"/>
</dbReference>
<dbReference type="InterPro" id="IPR001387">
    <property type="entry name" value="Cro/C1-type_HTH"/>
</dbReference>
<organism evidence="2 3">
    <name type="scientific">Chitinophaga silvatica</name>
    <dbReference type="NCBI Taxonomy" id="2282649"/>
    <lineage>
        <taxon>Bacteria</taxon>
        <taxon>Pseudomonadati</taxon>
        <taxon>Bacteroidota</taxon>
        <taxon>Chitinophagia</taxon>
        <taxon>Chitinophagales</taxon>
        <taxon>Chitinophagaceae</taxon>
        <taxon>Chitinophaga</taxon>
    </lineage>
</organism>
<name>A0A3E1YHK6_9BACT</name>
<dbReference type="SMART" id="SM00530">
    <property type="entry name" value="HTH_XRE"/>
    <property type="match status" value="1"/>
</dbReference>
<dbReference type="OrthoDB" id="674774at2"/>
<dbReference type="AlphaFoldDB" id="A0A3E1YHK6"/>
<comment type="caution">
    <text evidence="2">The sequence shown here is derived from an EMBL/GenBank/DDBJ whole genome shotgun (WGS) entry which is preliminary data.</text>
</comment>
<sequence>MNIGQKIARLREIRGIKQADLARRLGVTQQALSKMENADSMDDKRLEKVAAALDISPDVIRNFKEEVIINNIYDQNNTVINYQFNPIEKIVALYDQLLETERKRIELLEAMLKLQQEKKRD</sequence>
<feature type="domain" description="HTH cro/C1-type" evidence="1">
    <location>
        <begin position="7"/>
        <end position="60"/>
    </location>
</feature>
<dbReference type="InterPro" id="IPR010982">
    <property type="entry name" value="Lambda_DNA-bd_dom_sf"/>
</dbReference>
<dbReference type="RefSeq" id="WP_116974007.1">
    <property type="nucleotide sequence ID" value="NZ_QPMM01000001.1"/>
</dbReference>
<dbReference type="EMBL" id="QPMM01000001">
    <property type="protein sequence ID" value="RFS26814.1"/>
    <property type="molecule type" value="Genomic_DNA"/>
</dbReference>